<evidence type="ECO:0000256" key="3">
    <source>
        <dbReference type="ARBA" id="ARBA00022801"/>
    </source>
</evidence>
<organism evidence="10 11">
    <name type="scientific">Maledivibacter halophilus</name>
    <dbReference type="NCBI Taxonomy" id="36842"/>
    <lineage>
        <taxon>Bacteria</taxon>
        <taxon>Bacillati</taxon>
        <taxon>Bacillota</taxon>
        <taxon>Clostridia</taxon>
        <taxon>Peptostreptococcales</taxon>
        <taxon>Caminicellaceae</taxon>
        <taxon>Maledivibacter</taxon>
    </lineage>
</organism>
<dbReference type="InterPro" id="IPR042088">
    <property type="entry name" value="OligoPept_F_C"/>
</dbReference>
<dbReference type="GO" id="GO:0006518">
    <property type="term" value="P:peptide metabolic process"/>
    <property type="evidence" value="ECO:0007669"/>
    <property type="project" value="TreeGrafter"/>
</dbReference>
<keyword evidence="1 6" id="KW-0645">Protease</keyword>
<dbReference type="InterPro" id="IPR045090">
    <property type="entry name" value="Pept_M3A_M3B"/>
</dbReference>
<dbReference type="Pfam" id="PF01432">
    <property type="entry name" value="Peptidase_M3"/>
    <property type="match status" value="1"/>
</dbReference>
<accession>A0A1T5JSH0</accession>
<dbReference type="GO" id="GO:0006508">
    <property type="term" value="P:proteolysis"/>
    <property type="evidence" value="ECO:0007669"/>
    <property type="project" value="UniProtKB-KW"/>
</dbReference>
<keyword evidence="2 6" id="KW-0479">Metal-binding</keyword>
<dbReference type="PANTHER" id="PTHR11804:SF84">
    <property type="entry name" value="SACCHAROLYSIN"/>
    <property type="match status" value="1"/>
</dbReference>
<proteinExistence type="inferred from homology"/>
<dbReference type="Proteomes" id="UP000190285">
    <property type="component" value="Unassembled WGS sequence"/>
</dbReference>
<dbReference type="GO" id="GO:0004222">
    <property type="term" value="F:metalloendopeptidase activity"/>
    <property type="evidence" value="ECO:0007669"/>
    <property type="project" value="UniProtKB-UniRule"/>
</dbReference>
<gene>
    <name evidence="10" type="ORF">SAMN02194393_01286</name>
</gene>
<protein>
    <recommendedName>
        <fullName evidence="6">Oligopeptidase F</fullName>
        <ecNumber evidence="6">3.4.24.-</ecNumber>
    </recommendedName>
</protein>
<comment type="function">
    <text evidence="6">Has oligopeptidase activity and degrades a variety of small bioactive peptides.</text>
</comment>
<dbReference type="NCBIfam" id="TIGR00181">
    <property type="entry name" value="pepF"/>
    <property type="match status" value="1"/>
</dbReference>
<dbReference type="InterPro" id="IPR001567">
    <property type="entry name" value="Pept_M3A_M3B_dom"/>
</dbReference>
<dbReference type="RefSeq" id="WP_079490251.1">
    <property type="nucleotide sequence ID" value="NZ_FUZT01000003.1"/>
</dbReference>
<comment type="similarity">
    <text evidence="6">Belongs to the peptidase M3B family.</text>
</comment>
<name>A0A1T5JSH0_9FIRM</name>
<dbReference type="InterPro" id="IPR004438">
    <property type="entry name" value="Peptidase_M3B"/>
</dbReference>
<evidence type="ECO:0000256" key="2">
    <source>
        <dbReference type="ARBA" id="ARBA00022723"/>
    </source>
</evidence>
<dbReference type="EC" id="3.4.24.-" evidence="6"/>
<dbReference type="OrthoDB" id="9766487at2"/>
<dbReference type="SUPFAM" id="SSF55486">
    <property type="entry name" value="Metalloproteases ('zincins'), catalytic domain"/>
    <property type="match status" value="1"/>
</dbReference>
<feature type="domain" description="Peptidase M3A/M3B catalytic" evidence="8">
    <location>
        <begin position="232"/>
        <end position="613"/>
    </location>
</feature>
<evidence type="ECO:0000256" key="7">
    <source>
        <dbReference type="SAM" id="SignalP"/>
    </source>
</evidence>
<dbReference type="EMBL" id="FUZT01000003">
    <property type="protein sequence ID" value="SKC54188.1"/>
    <property type="molecule type" value="Genomic_DNA"/>
</dbReference>
<sequence length="628" mass="72377">MFKKSLKSTVLVFVLLVTMAFSSLGVYAQTNTIPTRDEIEDKYKWKLEDIYETDEAWEKDYKRLEDTIPSIEKYKGKLHESPDHIVNCIQLVEKVHRLNDKLNVYASMRSDEDYGNDKYKAMANKGAIINSNLYETISFIEPELLSISEDKLKKYFDNESLKDYDLYLKNLLNFKAHSLSEGEEGILASTGELSSTPENVYEAFKYVDRKIGKIQGEDGKEITVSPAEYSRLLNHSNRDMRKKAFEVEFNSYKEYINLLAESLAGEVKSNIFYAKTRNYNSALEAALAPNNIKPEVYNSLIEAVNNNLKPLHRYVSLRKKILGIEDKVHYYDMYVPMINSVSSNIPYEDAKKMVMEALNPLGEKYIEDLEIAFDSRWIDVYETQNKYSGGYSWGAYDTHPYVLLNYNGTLSEVSTLAHEMGHALNTYYTNQNQPYIKSAYPIFTAEVASTTNEAIMYDYLIKNAETTEEKIYLIGSYLEQIRGSIYTQLMYAEFEKIIHEAVESGETLTASFLNESWGNLMKKYYGEDFEVDELVKVWWSRIPHFYWNFYVYQYATGLSAGIKLSDNIVNGGEEEREAYLEFLGAGASDYPVELLQNAGVDMSTTEPVEKALEKFDELLTELEKLLEE</sequence>
<evidence type="ECO:0000313" key="10">
    <source>
        <dbReference type="EMBL" id="SKC54188.1"/>
    </source>
</evidence>
<comment type="cofactor">
    <cofactor evidence="6">
        <name>Zn(2+)</name>
        <dbReference type="ChEBI" id="CHEBI:29105"/>
    </cofactor>
    <text evidence="6">Binds 1 zinc ion.</text>
</comment>
<dbReference type="Gene3D" id="1.10.287.830">
    <property type="entry name" value="putative peptidase helix hairpin domain like"/>
    <property type="match status" value="1"/>
</dbReference>
<dbReference type="STRING" id="36842.SAMN02194393_01286"/>
<evidence type="ECO:0000259" key="8">
    <source>
        <dbReference type="Pfam" id="PF01432"/>
    </source>
</evidence>
<feature type="chain" id="PRO_5013364179" description="Oligopeptidase F" evidence="7">
    <location>
        <begin position="29"/>
        <end position="628"/>
    </location>
</feature>
<evidence type="ECO:0000256" key="1">
    <source>
        <dbReference type="ARBA" id="ARBA00022670"/>
    </source>
</evidence>
<feature type="signal peptide" evidence="7">
    <location>
        <begin position="1"/>
        <end position="28"/>
    </location>
</feature>
<dbReference type="InterPro" id="IPR013647">
    <property type="entry name" value="OligopepF_N_dom"/>
</dbReference>
<dbReference type="Pfam" id="PF08439">
    <property type="entry name" value="Peptidase_M3_N"/>
    <property type="match status" value="1"/>
</dbReference>
<dbReference type="PANTHER" id="PTHR11804">
    <property type="entry name" value="PROTEASE M3 THIMET OLIGOPEPTIDASE-RELATED"/>
    <property type="match status" value="1"/>
</dbReference>
<keyword evidence="11" id="KW-1185">Reference proteome</keyword>
<keyword evidence="3 6" id="KW-0378">Hydrolase</keyword>
<dbReference type="Gene3D" id="1.20.140.70">
    <property type="entry name" value="Oligopeptidase f, N-terminal domain"/>
    <property type="match status" value="1"/>
</dbReference>
<feature type="domain" description="Oligopeptidase F N-terminal" evidence="9">
    <location>
        <begin position="143"/>
        <end position="208"/>
    </location>
</feature>
<evidence type="ECO:0000259" key="9">
    <source>
        <dbReference type="Pfam" id="PF08439"/>
    </source>
</evidence>
<evidence type="ECO:0000313" key="11">
    <source>
        <dbReference type="Proteomes" id="UP000190285"/>
    </source>
</evidence>
<dbReference type="CDD" id="cd09608">
    <property type="entry name" value="M3B_PepF"/>
    <property type="match status" value="1"/>
</dbReference>
<dbReference type="AlphaFoldDB" id="A0A1T5JSH0"/>
<keyword evidence="5 6" id="KW-0482">Metalloprotease</keyword>
<dbReference type="GO" id="GO:0046872">
    <property type="term" value="F:metal ion binding"/>
    <property type="evidence" value="ECO:0007669"/>
    <property type="project" value="UniProtKB-UniRule"/>
</dbReference>
<evidence type="ECO:0000256" key="5">
    <source>
        <dbReference type="ARBA" id="ARBA00023049"/>
    </source>
</evidence>
<evidence type="ECO:0000256" key="4">
    <source>
        <dbReference type="ARBA" id="ARBA00022833"/>
    </source>
</evidence>
<keyword evidence="7" id="KW-0732">Signal</keyword>
<evidence type="ECO:0000256" key="6">
    <source>
        <dbReference type="RuleBase" id="RU368091"/>
    </source>
</evidence>
<keyword evidence="4 6" id="KW-0862">Zinc</keyword>
<reference evidence="10 11" key="1">
    <citation type="submission" date="2017-02" db="EMBL/GenBank/DDBJ databases">
        <authorList>
            <person name="Peterson S.W."/>
        </authorList>
    </citation>
    <scope>NUCLEOTIDE SEQUENCE [LARGE SCALE GENOMIC DNA]</scope>
    <source>
        <strain evidence="10 11">M1</strain>
    </source>
</reference>
<dbReference type="Gene3D" id="1.10.1370.20">
    <property type="entry name" value="Oligoendopeptidase f, C-terminal domain"/>
    <property type="match status" value="1"/>
</dbReference>